<keyword evidence="1" id="KW-0378">Hydrolase</keyword>
<dbReference type="Gene3D" id="1.25.40.10">
    <property type="entry name" value="Tetratricopeptide repeat domain"/>
    <property type="match status" value="2"/>
</dbReference>
<dbReference type="SUPFAM" id="SSF48452">
    <property type="entry name" value="TPR-like"/>
    <property type="match status" value="2"/>
</dbReference>
<dbReference type="GO" id="GO:0008233">
    <property type="term" value="F:peptidase activity"/>
    <property type="evidence" value="ECO:0007669"/>
    <property type="project" value="UniProtKB-KW"/>
</dbReference>
<dbReference type="Pfam" id="PF13432">
    <property type="entry name" value="TPR_16"/>
    <property type="match status" value="3"/>
</dbReference>
<sequence length="569" mass="62615">MSSAARPLTRLALAFALAMPLAAAAQSAPVEVEKPAEKLPKLALTPQILYQMLLAEIADGRGDYHLAAGAYADLARSTRDPRIVRRAAEIAVYAREPEIALEMTKFLVQIDPESPQARQMLVGLLLATQRFDEATIHLAKLLALEGDHVGGALLRLNHLLARYPDKAAVERLVERLTQPYEQLPEAHVARAQAAENAGDDARALVEIGRAQKLRPDWQPAVLFEAQILQKGNHAKALEFLHGYLDAHPKASQVRLAYARALVGEKHFAQARREYSALLEANKDDQEAVYAVALLSLQLNDLAAAESGFKRLLDLGFGEANVARYYLGQIAEQGKHPEEALGWYGKVTPGEQYLAANVRAAELLARQGKLEAGRKSLQQAAVADPSERLPLLIAESQLLNDAGRTADAFDLLDGALAAQPEQPELLYETALLADKLGRFDVLERNLRKLIKLQPDHAQAYNALGYSFAERDLHLDEAQRLIDKALALSPDDAFILDSKGWVLYRRGDNNGALGYLQKAYSQRPDPEIAAHLGEVLWRLGRHDEAEKTWNDAIRAHPGNEALAATIKKFKP</sequence>
<dbReference type="InterPro" id="IPR019734">
    <property type="entry name" value="TPR_rpt"/>
</dbReference>
<protein>
    <submittedName>
        <fullName evidence="1">Beta-barrel assembly-enhancing protease</fullName>
    </submittedName>
</protein>
<dbReference type="PANTHER" id="PTHR12558:SF33">
    <property type="entry name" value="BLL7664 PROTEIN"/>
    <property type="match status" value="1"/>
</dbReference>
<evidence type="ECO:0000313" key="1">
    <source>
        <dbReference type="EMBL" id="OIR06814.1"/>
    </source>
</evidence>
<accession>A0A1J5T3S2</accession>
<proteinExistence type="predicted"/>
<dbReference type="EMBL" id="MLJW01000041">
    <property type="protein sequence ID" value="OIR06814.1"/>
    <property type="molecule type" value="Genomic_DNA"/>
</dbReference>
<gene>
    <name evidence="1" type="primary">bepA_20</name>
    <name evidence="1" type="ORF">GALL_110620</name>
</gene>
<dbReference type="PROSITE" id="PS50005">
    <property type="entry name" value="TPR"/>
    <property type="match status" value="1"/>
</dbReference>
<keyword evidence="1" id="KW-0645">Protease</keyword>
<dbReference type="GO" id="GO:0006508">
    <property type="term" value="P:proteolysis"/>
    <property type="evidence" value="ECO:0007669"/>
    <property type="project" value="UniProtKB-KW"/>
</dbReference>
<dbReference type="SMART" id="SM00028">
    <property type="entry name" value="TPR"/>
    <property type="match status" value="6"/>
</dbReference>
<name>A0A1J5T3S2_9ZZZZ</name>
<dbReference type="AlphaFoldDB" id="A0A1J5T3S2"/>
<dbReference type="InterPro" id="IPR011990">
    <property type="entry name" value="TPR-like_helical_dom_sf"/>
</dbReference>
<dbReference type="PANTHER" id="PTHR12558">
    <property type="entry name" value="CELL DIVISION CYCLE 16,23,27"/>
    <property type="match status" value="1"/>
</dbReference>
<comment type="caution">
    <text evidence="1">The sequence shown here is derived from an EMBL/GenBank/DDBJ whole genome shotgun (WGS) entry which is preliminary data.</text>
</comment>
<dbReference type="Pfam" id="PF14559">
    <property type="entry name" value="TPR_19"/>
    <property type="match status" value="1"/>
</dbReference>
<organism evidence="1">
    <name type="scientific">mine drainage metagenome</name>
    <dbReference type="NCBI Taxonomy" id="410659"/>
    <lineage>
        <taxon>unclassified sequences</taxon>
        <taxon>metagenomes</taxon>
        <taxon>ecological metagenomes</taxon>
    </lineage>
</organism>
<reference evidence="1" key="1">
    <citation type="submission" date="2016-10" db="EMBL/GenBank/DDBJ databases">
        <title>Sequence of Gallionella enrichment culture.</title>
        <authorList>
            <person name="Poehlein A."/>
            <person name="Muehling M."/>
            <person name="Daniel R."/>
        </authorList>
    </citation>
    <scope>NUCLEOTIDE SEQUENCE</scope>
</reference>